<evidence type="ECO:0000313" key="3">
    <source>
        <dbReference type="Proteomes" id="UP000288716"/>
    </source>
</evidence>
<feature type="non-terminal residue" evidence="2">
    <location>
        <position position="84"/>
    </location>
</feature>
<name>A0A443Q891_9ACAR</name>
<reference evidence="2 3" key="1">
    <citation type="journal article" date="2018" name="Gigascience">
        <title>Genomes of trombidid mites reveal novel predicted allergens and laterally-transferred genes associated with secondary metabolism.</title>
        <authorList>
            <person name="Dong X."/>
            <person name="Chaisiri K."/>
            <person name="Xia D."/>
            <person name="Armstrong S.D."/>
            <person name="Fang Y."/>
            <person name="Donnelly M.J."/>
            <person name="Kadowaki T."/>
            <person name="McGarry J.W."/>
            <person name="Darby A.C."/>
            <person name="Makepeace B.L."/>
        </authorList>
    </citation>
    <scope>NUCLEOTIDE SEQUENCE [LARGE SCALE GENOMIC DNA]</scope>
    <source>
        <strain evidence="2">UoL-UT</strain>
    </source>
</reference>
<dbReference type="VEuPathDB" id="VectorBase:LDEU014609"/>
<proteinExistence type="predicted"/>
<dbReference type="EMBL" id="NCKV01064748">
    <property type="protein sequence ID" value="RWR99251.1"/>
    <property type="molecule type" value="Genomic_DNA"/>
</dbReference>
<dbReference type="SMART" id="SM00256">
    <property type="entry name" value="FBOX"/>
    <property type="match status" value="1"/>
</dbReference>
<dbReference type="InterPro" id="IPR001810">
    <property type="entry name" value="F-box_dom"/>
</dbReference>
<comment type="caution">
    <text evidence="2">The sequence shown here is derived from an EMBL/GenBank/DDBJ whole genome shotgun (WGS) entry which is preliminary data.</text>
</comment>
<dbReference type="PROSITE" id="PS50181">
    <property type="entry name" value="FBOX"/>
    <property type="match status" value="1"/>
</dbReference>
<dbReference type="SUPFAM" id="SSF81383">
    <property type="entry name" value="F-box domain"/>
    <property type="match status" value="1"/>
</dbReference>
<dbReference type="OrthoDB" id="10257471at2759"/>
<dbReference type="Gene3D" id="1.20.1280.50">
    <property type="match status" value="1"/>
</dbReference>
<protein>
    <recommendedName>
        <fullName evidence="1">F-box domain-containing protein</fullName>
    </recommendedName>
</protein>
<evidence type="ECO:0000313" key="2">
    <source>
        <dbReference type="EMBL" id="RWR99251.1"/>
    </source>
</evidence>
<sequence length="84" mass="9992">MSFSILPEELVIRIFSCLNVVHRFQIRRVCKQWARLSFIGIQRIIFVNKDLEDDYFRDLCKFDDGVAVESWNEILHLIGLFDSL</sequence>
<gene>
    <name evidence="2" type="ORF">B4U80_15092</name>
</gene>
<accession>A0A443Q891</accession>
<dbReference type="Pfam" id="PF12937">
    <property type="entry name" value="F-box-like"/>
    <property type="match status" value="1"/>
</dbReference>
<dbReference type="Proteomes" id="UP000288716">
    <property type="component" value="Unassembled WGS sequence"/>
</dbReference>
<dbReference type="AlphaFoldDB" id="A0A443Q891"/>
<feature type="domain" description="F-box" evidence="1">
    <location>
        <begin position="1"/>
        <end position="36"/>
    </location>
</feature>
<dbReference type="InterPro" id="IPR036047">
    <property type="entry name" value="F-box-like_dom_sf"/>
</dbReference>
<organism evidence="2 3">
    <name type="scientific">Leptotrombidium deliense</name>
    <dbReference type="NCBI Taxonomy" id="299467"/>
    <lineage>
        <taxon>Eukaryota</taxon>
        <taxon>Metazoa</taxon>
        <taxon>Ecdysozoa</taxon>
        <taxon>Arthropoda</taxon>
        <taxon>Chelicerata</taxon>
        <taxon>Arachnida</taxon>
        <taxon>Acari</taxon>
        <taxon>Acariformes</taxon>
        <taxon>Trombidiformes</taxon>
        <taxon>Prostigmata</taxon>
        <taxon>Anystina</taxon>
        <taxon>Parasitengona</taxon>
        <taxon>Trombiculoidea</taxon>
        <taxon>Trombiculidae</taxon>
        <taxon>Leptotrombidium</taxon>
    </lineage>
</organism>
<evidence type="ECO:0000259" key="1">
    <source>
        <dbReference type="PROSITE" id="PS50181"/>
    </source>
</evidence>
<keyword evidence="3" id="KW-1185">Reference proteome</keyword>